<dbReference type="Pfam" id="PF13416">
    <property type="entry name" value="SBP_bac_8"/>
    <property type="match status" value="1"/>
</dbReference>
<comment type="similarity">
    <text evidence="2">Belongs to the bacterial solute-binding protein 1 family.</text>
</comment>
<evidence type="ECO:0000256" key="3">
    <source>
        <dbReference type="ARBA" id="ARBA00022448"/>
    </source>
</evidence>
<dbReference type="PANTHER" id="PTHR43649:SF31">
    <property type="entry name" value="SN-GLYCEROL-3-PHOSPHATE-BINDING PERIPLASMIC PROTEIN UGPB"/>
    <property type="match status" value="1"/>
</dbReference>
<dbReference type="CDD" id="cd14748">
    <property type="entry name" value="PBP2_UgpB"/>
    <property type="match status" value="1"/>
</dbReference>
<evidence type="ECO:0000313" key="5">
    <source>
        <dbReference type="EMBL" id="EFC98142.1"/>
    </source>
</evidence>
<dbReference type="SUPFAM" id="SSF53850">
    <property type="entry name" value="Periplasmic binding protein-like II"/>
    <property type="match status" value="1"/>
</dbReference>
<keyword evidence="3" id="KW-0813">Transport</keyword>
<dbReference type="GO" id="GO:0030313">
    <property type="term" value="C:cell envelope"/>
    <property type="evidence" value="ECO:0007669"/>
    <property type="project" value="UniProtKB-SubCell"/>
</dbReference>
<organism evidence="5 6">
    <name type="scientific">Hungatella hathewayi DSM 13479</name>
    <dbReference type="NCBI Taxonomy" id="566550"/>
    <lineage>
        <taxon>Bacteria</taxon>
        <taxon>Bacillati</taxon>
        <taxon>Bacillota</taxon>
        <taxon>Clostridia</taxon>
        <taxon>Lachnospirales</taxon>
        <taxon>Lachnospiraceae</taxon>
        <taxon>Hungatella</taxon>
    </lineage>
</organism>
<protein>
    <submittedName>
        <fullName evidence="5">ABC transporter, solute-binding protein</fullName>
    </submittedName>
</protein>
<gene>
    <name evidence="5" type="ORF">CLOSTHATH_03659</name>
</gene>
<dbReference type="Proteomes" id="UP000004968">
    <property type="component" value="Unassembled WGS sequence"/>
</dbReference>
<dbReference type="PANTHER" id="PTHR43649">
    <property type="entry name" value="ARABINOSE-BINDING PROTEIN-RELATED"/>
    <property type="match status" value="1"/>
</dbReference>
<dbReference type="Gene3D" id="3.40.190.10">
    <property type="entry name" value="Periplasmic binding protein-like II"/>
    <property type="match status" value="1"/>
</dbReference>
<sequence length="483" mass="53428">MHNLFFIAVFSAGRSRNLRAERSQRAAEGSRKDMKKRGIALLMVAAMMAGTLSGCSGGGSTGKAGGGAQTEAQTVAEVDPSLYEVTEPITIKWWHALEEQYSETVQKVVDDFNKSQDMITVEAEYIGSYKKLNEALVAAHAAGTDLPAITVANTPYVAEYGAGGLTEDLTPYIQASGYDLKDFGDGMISASSYNGKQVSLPFLISTQIVYYNKDMADELGVEIPEKWEDMDAFLEKTSKINADGTTAVYGTIMPGWDQWYYETFYLNQGVKIINDDQVTTDLGDEKAVEIAAKIKEWCDKGYTYWTGTADDASSIMRQHFIDGEAFSVVHTSSLYTNYLSQCNFEIGMAWLPGGETKNQEIGGCVLLIPSKNDQATKNAAWQFMQYLCSKEVNLTWARGTGYIPTRKSVLTTDEGKAFLEEKPAFQCIFDNLDLIQPRIQHKAWSQMANIWKNDMAQLMLEGGDTQKSMEKMAEEIDDVLGDS</sequence>
<dbReference type="AlphaFoldDB" id="D3AJ69"/>
<name>D3AJ69_9FIRM</name>
<keyword evidence="4" id="KW-0732">Signal</keyword>
<evidence type="ECO:0000256" key="4">
    <source>
        <dbReference type="ARBA" id="ARBA00022729"/>
    </source>
</evidence>
<comment type="subcellular location">
    <subcellularLocation>
        <location evidence="1">Cell envelope</location>
    </subcellularLocation>
</comment>
<dbReference type="EMBL" id="ACIO01000308">
    <property type="protein sequence ID" value="EFC98142.1"/>
    <property type="molecule type" value="Genomic_DNA"/>
</dbReference>
<dbReference type="HOGENOM" id="CLU_031285_3_1_9"/>
<proteinExistence type="inferred from homology"/>
<evidence type="ECO:0000256" key="1">
    <source>
        <dbReference type="ARBA" id="ARBA00004196"/>
    </source>
</evidence>
<comment type="caution">
    <text evidence="5">The sequence shown here is derived from an EMBL/GenBank/DDBJ whole genome shotgun (WGS) entry which is preliminary data.</text>
</comment>
<reference evidence="5 6" key="1">
    <citation type="submission" date="2010-01" db="EMBL/GenBank/DDBJ databases">
        <authorList>
            <person name="Weinstock G."/>
            <person name="Sodergren E."/>
            <person name="Clifton S."/>
            <person name="Fulton L."/>
            <person name="Fulton B."/>
            <person name="Courtney L."/>
            <person name="Fronick C."/>
            <person name="Harrison M."/>
            <person name="Strong C."/>
            <person name="Farmer C."/>
            <person name="Delahaunty K."/>
            <person name="Markovic C."/>
            <person name="Hall O."/>
            <person name="Minx P."/>
            <person name="Tomlinson C."/>
            <person name="Mitreva M."/>
            <person name="Nelson J."/>
            <person name="Hou S."/>
            <person name="Wollam A."/>
            <person name="Pepin K.H."/>
            <person name="Johnson M."/>
            <person name="Bhonagiri V."/>
            <person name="Nash W.E."/>
            <person name="Warren W."/>
            <person name="Chinwalla A."/>
            <person name="Mardis E.R."/>
            <person name="Wilson R.K."/>
        </authorList>
    </citation>
    <scope>NUCLEOTIDE SEQUENCE [LARGE SCALE GENOMIC DNA]</scope>
    <source>
        <strain evidence="5 6">DSM 13479</strain>
    </source>
</reference>
<dbReference type="InterPro" id="IPR050490">
    <property type="entry name" value="Bact_solute-bd_prot1"/>
</dbReference>
<accession>D3AJ69</accession>
<evidence type="ECO:0000313" key="6">
    <source>
        <dbReference type="Proteomes" id="UP000004968"/>
    </source>
</evidence>
<evidence type="ECO:0000256" key="2">
    <source>
        <dbReference type="ARBA" id="ARBA00008520"/>
    </source>
</evidence>
<dbReference type="InterPro" id="IPR006059">
    <property type="entry name" value="SBP"/>
</dbReference>